<dbReference type="EMBL" id="VBOY01000114">
    <property type="protein sequence ID" value="TMQ63217.1"/>
    <property type="molecule type" value="Genomic_DNA"/>
</dbReference>
<organism evidence="6 7">
    <name type="scientific">Eiseniibacteriota bacterium</name>
    <dbReference type="NCBI Taxonomy" id="2212470"/>
    <lineage>
        <taxon>Bacteria</taxon>
        <taxon>Candidatus Eiseniibacteriota</taxon>
    </lineage>
</organism>
<sequence length="550" mass="58886">MTAGVYRPAQARELGIVAPYSSAKGSTVWRATRLERVLYYREGVNGSVIVGTDLQGANRWLRVGGKTDASTGKDMGTQVLLGLVPMACADSGARALVIGLGSGITLAGVLAAGAGPTDVVEIEPGVVEASRFFFPVGQSPLDDSRVHLVRGDARTHLEHSGNRYGVIVSEPSNPWIAGVNNLFTVDFYRRVRAHLEPDGVFCQWMQLYELTPETFAIMARSLLEVFPEGEIFSVWRSVDALLVAMPKGRHVALERLQSPSALRLLNGSEIGAPERLAGFYAGPFAALAAAVRAADINRDDLPIVEYRAPHDLVRVGRASQTADPNVSALVPRAEKPPDGPLFSAWPTESWYESRVRLLVDEGATALALANARRAGDGGEAALARRLETEVEAGDRRNRGLAAVDEARSMLAMGRETEGQRALERAAEIDPSNRRTWLMLADRRLQTGNLDGAEDAVAHGTGDEDSVIAGEAAAMAGLVAGARAKPAEAIQHFRQAERLSPKVAINYLLEARSHLAMNDRAAAEDALRRGLALLPGDASLTQALTSMGVAR</sequence>
<evidence type="ECO:0000313" key="7">
    <source>
        <dbReference type="Proteomes" id="UP000316609"/>
    </source>
</evidence>
<feature type="domain" description="PABS" evidence="5">
    <location>
        <begin position="84"/>
        <end position="254"/>
    </location>
</feature>
<comment type="similarity">
    <text evidence="1">Belongs to the spermidine/spermine synthase family.</text>
</comment>
<dbReference type="SUPFAM" id="SSF48452">
    <property type="entry name" value="TPR-like"/>
    <property type="match status" value="1"/>
</dbReference>
<dbReference type="GO" id="GO:0004766">
    <property type="term" value="F:spermidine synthase activity"/>
    <property type="evidence" value="ECO:0007669"/>
    <property type="project" value="TreeGrafter"/>
</dbReference>
<dbReference type="CDD" id="cd02440">
    <property type="entry name" value="AdoMet_MTases"/>
    <property type="match status" value="1"/>
</dbReference>
<dbReference type="SUPFAM" id="SSF53335">
    <property type="entry name" value="S-adenosyl-L-methionine-dependent methyltransferases"/>
    <property type="match status" value="1"/>
</dbReference>
<accession>A0A538THW0</accession>
<proteinExistence type="inferred from homology"/>
<dbReference type="PROSITE" id="PS51006">
    <property type="entry name" value="PABS_2"/>
    <property type="match status" value="1"/>
</dbReference>
<evidence type="ECO:0000256" key="4">
    <source>
        <dbReference type="PROSITE-ProRule" id="PRU00354"/>
    </source>
</evidence>
<evidence type="ECO:0000313" key="6">
    <source>
        <dbReference type="EMBL" id="TMQ63217.1"/>
    </source>
</evidence>
<dbReference type="AlphaFoldDB" id="A0A538THW0"/>
<evidence type="ECO:0000259" key="5">
    <source>
        <dbReference type="PROSITE" id="PS51006"/>
    </source>
</evidence>
<evidence type="ECO:0000256" key="1">
    <source>
        <dbReference type="ARBA" id="ARBA00007867"/>
    </source>
</evidence>
<evidence type="ECO:0000256" key="2">
    <source>
        <dbReference type="ARBA" id="ARBA00022679"/>
    </source>
</evidence>
<dbReference type="GO" id="GO:0008295">
    <property type="term" value="P:spermidine biosynthetic process"/>
    <property type="evidence" value="ECO:0007669"/>
    <property type="project" value="TreeGrafter"/>
</dbReference>
<evidence type="ECO:0000256" key="3">
    <source>
        <dbReference type="ARBA" id="ARBA00023115"/>
    </source>
</evidence>
<keyword evidence="2 4" id="KW-0808">Transferase</keyword>
<dbReference type="PANTHER" id="PTHR11558:SF11">
    <property type="entry name" value="SPERMIDINE SYNTHASE"/>
    <property type="match status" value="1"/>
</dbReference>
<dbReference type="InterPro" id="IPR030374">
    <property type="entry name" value="PABS"/>
</dbReference>
<reference evidence="6 7" key="1">
    <citation type="journal article" date="2019" name="Nat. Microbiol.">
        <title>Mediterranean grassland soil C-N compound turnover is dependent on rainfall and depth, and is mediated by genomically divergent microorganisms.</title>
        <authorList>
            <person name="Diamond S."/>
            <person name="Andeer P.F."/>
            <person name="Li Z."/>
            <person name="Crits-Christoph A."/>
            <person name="Burstein D."/>
            <person name="Anantharaman K."/>
            <person name="Lane K.R."/>
            <person name="Thomas B.C."/>
            <person name="Pan C."/>
            <person name="Northen T.R."/>
            <person name="Banfield J.F."/>
        </authorList>
    </citation>
    <scope>NUCLEOTIDE SEQUENCE [LARGE SCALE GENOMIC DNA]</scope>
    <source>
        <strain evidence="6">WS_8</strain>
    </source>
</reference>
<dbReference type="Pfam" id="PF01564">
    <property type="entry name" value="Spermine_synth"/>
    <property type="match status" value="1"/>
</dbReference>
<dbReference type="GO" id="GO:0005829">
    <property type="term" value="C:cytosol"/>
    <property type="evidence" value="ECO:0007669"/>
    <property type="project" value="TreeGrafter"/>
</dbReference>
<dbReference type="InterPro" id="IPR001045">
    <property type="entry name" value="Spermi_synthase"/>
</dbReference>
<dbReference type="PANTHER" id="PTHR11558">
    <property type="entry name" value="SPERMIDINE/SPERMINE SYNTHASE"/>
    <property type="match status" value="1"/>
</dbReference>
<dbReference type="Proteomes" id="UP000316609">
    <property type="component" value="Unassembled WGS sequence"/>
</dbReference>
<dbReference type="InterPro" id="IPR011990">
    <property type="entry name" value="TPR-like_helical_dom_sf"/>
</dbReference>
<comment type="caution">
    <text evidence="6">The sequence shown here is derived from an EMBL/GenBank/DDBJ whole genome shotgun (WGS) entry which is preliminary data.</text>
</comment>
<keyword evidence="3 4" id="KW-0620">Polyamine biosynthesis</keyword>
<dbReference type="Gene3D" id="3.40.50.150">
    <property type="entry name" value="Vaccinia Virus protein VP39"/>
    <property type="match status" value="1"/>
</dbReference>
<dbReference type="Gene3D" id="1.25.40.10">
    <property type="entry name" value="Tetratricopeptide repeat domain"/>
    <property type="match status" value="2"/>
</dbReference>
<comment type="caution">
    <text evidence="4">Lacks conserved residue(s) required for the propagation of feature annotation.</text>
</comment>
<gene>
    <name evidence="6" type="ORF">E6K78_10905</name>
</gene>
<dbReference type="InterPro" id="IPR029063">
    <property type="entry name" value="SAM-dependent_MTases_sf"/>
</dbReference>
<name>A0A538THW0_UNCEI</name>
<protein>
    <recommendedName>
        <fullName evidence="5">PABS domain-containing protein</fullName>
    </recommendedName>
</protein>